<protein>
    <recommendedName>
        <fullName evidence="4">Secreted protein</fullName>
    </recommendedName>
</protein>
<accession>A0A101TNM8</accession>
<organism evidence="2 3">
    <name type="scientific">Streptomyces caeruleatus</name>
    <dbReference type="NCBI Taxonomy" id="661399"/>
    <lineage>
        <taxon>Bacteria</taxon>
        <taxon>Bacillati</taxon>
        <taxon>Actinomycetota</taxon>
        <taxon>Actinomycetes</taxon>
        <taxon>Kitasatosporales</taxon>
        <taxon>Streptomycetaceae</taxon>
        <taxon>Streptomyces</taxon>
    </lineage>
</organism>
<sequence length="121" mass="13385">MRGLTRKAVVAALAAAAVFGGLAVPGTAFAGDKNASLRVCSRSTEPVRFFLVGENQYGDWVGSRFWDIPPKGCTSAKDYWWHAGRSVEFHHRKPSTGWRWEARIISANDVRDGGEYTIWIG</sequence>
<feature type="signal peptide" evidence="1">
    <location>
        <begin position="1"/>
        <end position="30"/>
    </location>
</feature>
<dbReference type="OrthoDB" id="4309874at2"/>
<keyword evidence="1" id="KW-0732">Signal</keyword>
<dbReference type="STRING" id="661399.AQJ67_34525"/>
<gene>
    <name evidence="2" type="ORF">AQJ67_34525</name>
</gene>
<name>A0A101TNM8_9ACTN</name>
<reference evidence="2 3" key="1">
    <citation type="submission" date="2015-10" db="EMBL/GenBank/DDBJ databases">
        <title>Draft genome sequence of Streptomyces caeruleatus NRRL B-24802, type strain for the species Streptomyces caeruleatus.</title>
        <authorList>
            <person name="Ruckert C."/>
            <person name="Winkler A."/>
            <person name="Kalinowski J."/>
            <person name="Kampfer P."/>
            <person name="Glaeser S."/>
        </authorList>
    </citation>
    <scope>NUCLEOTIDE SEQUENCE [LARGE SCALE GENOMIC DNA]</scope>
    <source>
        <strain evidence="2 3">NRRL B-24802</strain>
    </source>
</reference>
<comment type="caution">
    <text evidence="2">The sequence shown here is derived from an EMBL/GenBank/DDBJ whole genome shotgun (WGS) entry which is preliminary data.</text>
</comment>
<dbReference type="EMBL" id="LMWY01000046">
    <property type="protein sequence ID" value="KUN95676.1"/>
    <property type="molecule type" value="Genomic_DNA"/>
</dbReference>
<evidence type="ECO:0008006" key="4">
    <source>
        <dbReference type="Google" id="ProtNLM"/>
    </source>
</evidence>
<dbReference type="AlphaFoldDB" id="A0A101TNM8"/>
<feature type="chain" id="PRO_5007107316" description="Secreted protein" evidence="1">
    <location>
        <begin position="31"/>
        <end position="121"/>
    </location>
</feature>
<dbReference type="Proteomes" id="UP000053429">
    <property type="component" value="Unassembled WGS sequence"/>
</dbReference>
<proteinExistence type="predicted"/>
<evidence type="ECO:0000313" key="3">
    <source>
        <dbReference type="Proteomes" id="UP000053429"/>
    </source>
</evidence>
<evidence type="ECO:0000256" key="1">
    <source>
        <dbReference type="SAM" id="SignalP"/>
    </source>
</evidence>
<evidence type="ECO:0000313" key="2">
    <source>
        <dbReference type="EMBL" id="KUN95676.1"/>
    </source>
</evidence>
<keyword evidence="3" id="KW-1185">Reference proteome</keyword>
<dbReference type="RefSeq" id="WP_062723292.1">
    <property type="nucleotide sequence ID" value="NZ_KQ948937.1"/>
</dbReference>